<reference evidence="1 2" key="1">
    <citation type="submission" date="2014-02" db="EMBL/GenBank/DDBJ databases">
        <title>The small core and large imbalanced accessory genome model reveals a collaborative survival strategy of Sorangium cellulosum strains in nature.</title>
        <authorList>
            <person name="Han K."/>
            <person name="Peng R."/>
            <person name="Blom J."/>
            <person name="Li Y.-Z."/>
        </authorList>
    </citation>
    <scope>NUCLEOTIDE SEQUENCE [LARGE SCALE GENOMIC DNA]</scope>
    <source>
        <strain evidence="1 2">So0011-07</strain>
    </source>
</reference>
<sequence length="158" mass="16516">MALDVAEAAVREGCVGETMASLIARAAEEGAGDPAVRAALAEIATDEAVHAGLSWQFVAWAIAEGGDSVHTAVTCAFEEEAARVLAVGACAGAPSDPVMRHHGRLSPLESQAVRREAMSAVILPCARSLLARLGAAEPRVRPEMHGRDQLGEPMRRRA</sequence>
<evidence type="ECO:0008006" key="3">
    <source>
        <dbReference type="Google" id="ProtNLM"/>
    </source>
</evidence>
<dbReference type="EMBL" id="JEMB01001607">
    <property type="protein sequence ID" value="KYF85844.1"/>
    <property type="molecule type" value="Genomic_DNA"/>
</dbReference>
<dbReference type="InterPro" id="IPR009078">
    <property type="entry name" value="Ferritin-like_SF"/>
</dbReference>
<dbReference type="SUPFAM" id="SSF47240">
    <property type="entry name" value="Ferritin-like"/>
    <property type="match status" value="1"/>
</dbReference>
<name>A0A150S024_SORCE</name>
<proteinExistence type="predicted"/>
<dbReference type="Proteomes" id="UP000075635">
    <property type="component" value="Unassembled WGS sequence"/>
</dbReference>
<accession>A0A150S024</accession>
<dbReference type="AlphaFoldDB" id="A0A150S024"/>
<comment type="caution">
    <text evidence="1">The sequence shown here is derived from an EMBL/GenBank/DDBJ whole genome shotgun (WGS) entry which is preliminary data.</text>
</comment>
<organism evidence="1 2">
    <name type="scientific">Sorangium cellulosum</name>
    <name type="common">Polyangium cellulosum</name>
    <dbReference type="NCBI Taxonomy" id="56"/>
    <lineage>
        <taxon>Bacteria</taxon>
        <taxon>Pseudomonadati</taxon>
        <taxon>Myxococcota</taxon>
        <taxon>Polyangia</taxon>
        <taxon>Polyangiales</taxon>
        <taxon>Polyangiaceae</taxon>
        <taxon>Sorangium</taxon>
    </lineage>
</organism>
<evidence type="ECO:0000313" key="1">
    <source>
        <dbReference type="EMBL" id="KYF85844.1"/>
    </source>
</evidence>
<gene>
    <name evidence="1" type="ORF">BE17_28010</name>
</gene>
<evidence type="ECO:0000313" key="2">
    <source>
        <dbReference type="Proteomes" id="UP000075635"/>
    </source>
</evidence>
<protein>
    <recommendedName>
        <fullName evidence="3">Ferritin-like domain-containing protein</fullName>
    </recommendedName>
</protein>